<dbReference type="PROSITE" id="PS00622">
    <property type="entry name" value="HTH_LUXR_1"/>
    <property type="match status" value="1"/>
</dbReference>
<dbReference type="SUPFAM" id="SSF52172">
    <property type="entry name" value="CheY-like"/>
    <property type="match status" value="1"/>
</dbReference>
<dbReference type="PROSITE" id="PS50043">
    <property type="entry name" value="HTH_LUXR_2"/>
    <property type="match status" value="1"/>
</dbReference>
<dbReference type="PRINTS" id="PR00038">
    <property type="entry name" value="HTHLUXR"/>
</dbReference>
<evidence type="ECO:0000313" key="6">
    <source>
        <dbReference type="Proteomes" id="UP000032748"/>
    </source>
</evidence>
<gene>
    <name evidence="5" type="ORF">PCL1606_18920</name>
</gene>
<dbReference type="PROSITE" id="PS50110">
    <property type="entry name" value="RESPONSE_REGULATORY"/>
    <property type="match status" value="1"/>
</dbReference>
<dbReference type="RefSeq" id="WP_044464324.1">
    <property type="nucleotide sequence ID" value="NZ_CP011110.1"/>
</dbReference>
<feature type="domain" description="Response regulatory" evidence="4">
    <location>
        <begin position="3"/>
        <end position="118"/>
    </location>
</feature>
<dbReference type="AlphaFoldDB" id="A0A0D5XX90"/>
<dbReference type="InterPro" id="IPR058245">
    <property type="entry name" value="NreC/VraR/RcsB-like_REC"/>
</dbReference>
<dbReference type="InterPro" id="IPR051015">
    <property type="entry name" value="EvgA-like"/>
</dbReference>
<name>A0A0D5XX90_9PSED</name>
<evidence type="ECO:0000256" key="2">
    <source>
        <dbReference type="PROSITE-ProRule" id="PRU00169"/>
    </source>
</evidence>
<dbReference type="KEGG" id="pcz:PCL1606_18920"/>
<dbReference type="CDD" id="cd17535">
    <property type="entry name" value="REC_NarL-like"/>
    <property type="match status" value="1"/>
</dbReference>
<dbReference type="Gene3D" id="3.40.50.2300">
    <property type="match status" value="1"/>
</dbReference>
<sequence length="209" mass="22704">MGSIIIVDDHPLIRLAIRTVLEPHEHNIVAEADNGADAVQLVRKHLPDLLILDLNIPNLDGFSVISHIKSAGLPIKTLVLTSSNSKNFALRCLQAGAAGFLCKNDNLHELANAVKAILSGYSYFPEDTISTLQQNTNAACQESVLIAQLTDREITVLKLLASGLNNQKIADALLISHKTVSTYKVRLLKRFNVSNLVALAELAKRNSVV</sequence>
<dbReference type="InterPro" id="IPR001789">
    <property type="entry name" value="Sig_transdc_resp-reg_receiver"/>
</dbReference>
<dbReference type="CDD" id="cd06170">
    <property type="entry name" value="LuxR_C_like"/>
    <property type="match status" value="1"/>
</dbReference>
<dbReference type="InterPro" id="IPR000792">
    <property type="entry name" value="Tscrpt_reg_LuxR_C"/>
</dbReference>
<organism evidence="5 6">
    <name type="scientific">Pseudomonas chlororaphis</name>
    <dbReference type="NCBI Taxonomy" id="587753"/>
    <lineage>
        <taxon>Bacteria</taxon>
        <taxon>Pseudomonadati</taxon>
        <taxon>Pseudomonadota</taxon>
        <taxon>Gammaproteobacteria</taxon>
        <taxon>Pseudomonadales</taxon>
        <taxon>Pseudomonadaceae</taxon>
        <taxon>Pseudomonas</taxon>
    </lineage>
</organism>
<dbReference type="Proteomes" id="UP000032748">
    <property type="component" value="Chromosome"/>
</dbReference>
<dbReference type="PATRIC" id="fig|587753.10.peg.1892"/>
<dbReference type="InterPro" id="IPR011006">
    <property type="entry name" value="CheY-like_superfamily"/>
</dbReference>
<dbReference type="SMART" id="SM00448">
    <property type="entry name" value="REC"/>
    <property type="match status" value="1"/>
</dbReference>
<dbReference type="Pfam" id="PF00072">
    <property type="entry name" value="Response_reg"/>
    <property type="match status" value="1"/>
</dbReference>
<protein>
    <submittedName>
        <fullName evidence="5">LuxR family transcriptional regulator</fullName>
    </submittedName>
</protein>
<reference evidence="5 6" key="1">
    <citation type="journal article" date="2015" name="Mol. Plant Microbe Interact.">
        <title>Comparative Genomic Analysis of Pseudomonas chlororaphis PCL1606 Reveals New Insight into Antifungal Compounds Involved in Biocontrol.</title>
        <authorList>
            <person name="Calderon C.E."/>
            <person name="Ramos C."/>
            <person name="de Vicente A."/>
            <person name="Cazorla F.M."/>
        </authorList>
    </citation>
    <scope>NUCLEOTIDE SEQUENCE [LARGE SCALE GENOMIC DNA]</scope>
    <source>
        <strain evidence="5 6">PCL1606</strain>
    </source>
</reference>
<evidence type="ECO:0000256" key="1">
    <source>
        <dbReference type="ARBA" id="ARBA00022553"/>
    </source>
</evidence>
<evidence type="ECO:0000259" key="4">
    <source>
        <dbReference type="PROSITE" id="PS50110"/>
    </source>
</evidence>
<dbReference type="EMBL" id="CP011110">
    <property type="protein sequence ID" value="AKA23347.1"/>
    <property type="molecule type" value="Genomic_DNA"/>
</dbReference>
<feature type="domain" description="HTH luxR-type" evidence="3">
    <location>
        <begin position="142"/>
        <end position="207"/>
    </location>
</feature>
<evidence type="ECO:0000259" key="3">
    <source>
        <dbReference type="PROSITE" id="PS50043"/>
    </source>
</evidence>
<dbReference type="PANTHER" id="PTHR45566:SF2">
    <property type="entry name" value="NARL SUBFAMILY"/>
    <property type="match status" value="1"/>
</dbReference>
<dbReference type="OrthoDB" id="9796655at2"/>
<dbReference type="PANTHER" id="PTHR45566">
    <property type="entry name" value="HTH-TYPE TRANSCRIPTIONAL REGULATOR YHJB-RELATED"/>
    <property type="match status" value="1"/>
</dbReference>
<proteinExistence type="predicted"/>
<dbReference type="Pfam" id="PF00196">
    <property type="entry name" value="GerE"/>
    <property type="match status" value="1"/>
</dbReference>
<dbReference type="GO" id="GO:0000160">
    <property type="term" value="P:phosphorelay signal transduction system"/>
    <property type="evidence" value="ECO:0007669"/>
    <property type="project" value="InterPro"/>
</dbReference>
<accession>A0A0D5XX90</accession>
<dbReference type="SMART" id="SM00421">
    <property type="entry name" value="HTH_LUXR"/>
    <property type="match status" value="1"/>
</dbReference>
<keyword evidence="1 2" id="KW-0597">Phosphoprotein</keyword>
<dbReference type="GO" id="GO:0006355">
    <property type="term" value="P:regulation of DNA-templated transcription"/>
    <property type="evidence" value="ECO:0007669"/>
    <property type="project" value="InterPro"/>
</dbReference>
<evidence type="ECO:0000313" key="5">
    <source>
        <dbReference type="EMBL" id="AKA23347.1"/>
    </source>
</evidence>
<feature type="modified residue" description="4-aspartylphosphate" evidence="2">
    <location>
        <position position="53"/>
    </location>
</feature>